<evidence type="ECO:0000313" key="2">
    <source>
        <dbReference type="EMBL" id="PJD84193.1"/>
    </source>
</evidence>
<gene>
    <name evidence="2" type="ORF">B9Q30_13630</name>
</gene>
<organism evidence="2 3">
    <name type="scientific">Enterobacter hormaechei</name>
    <dbReference type="NCBI Taxonomy" id="158836"/>
    <lineage>
        <taxon>Bacteria</taxon>
        <taxon>Pseudomonadati</taxon>
        <taxon>Pseudomonadota</taxon>
        <taxon>Gammaproteobacteria</taxon>
        <taxon>Enterobacterales</taxon>
        <taxon>Enterobacteriaceae</taxon>
        <taxon>Enterobacter</taxon>
        <taxon>Enterobacter cloacae complex</taxon>
    </lineage>
</organism>
<evidence type="ECO:0000256" key="1">
    <source>
        <dbReference type="SAM" id="Phobius"/>
    </source>
</evidence>
<feature type="transmembrane region" description="Helical" evidence="1">
    <location>
        <begin position="20"/>
        <end position="43"/>
    </location>
</feature>
<name>A0A2J0PXM7_9ENTR</name>
<dbReference type="EMBL" id="NEEW01000006">
    <property type="protein sequence ID" value="PJD84193.1"/>
    <property type="molecule type" value="Genomic_DNA"/>
</dbReference>
<dbReference type="Proteomes" id="UP000229974">
    <property type="component" value="Unassembled WGS sequence"/>
</dbReference>
<dbReference type="AlphaFoldDB" id="A0A2J0PXM7"/>
<sequence length="80" mass="9471">MPSPLRMAFLGNTSKTVWMVVGTYGICRGLWVKYVFSWFLYFLTSFKMLNPSQKCGSRNYEHMICHFLRVECKQACWQNC</sequence>
<keyword evidence="1" id="KW-0472">Membrane</keyword>
<evidence type="ECO:0000313" key="3">
    <source>
        <dbReference type="Proteomes" id="UP000229974"/>
    </source>
</evidence>
<keyword evidence="1" id="KW-1133">Transmembrane helix</keyword>
<proteinExistence type="predicted"/>
<comment type="caution">
    <text evidence="2">The sequence shown here is derived from an EMBL/GenBank/DDBJ whole genome shotgun (WGS) entry which is preliminary data.</text>
</comment>
<protein>
    <submittedName>
        <fullName evidence="2">Uncharacterized protein</fullName>
    </submittedName>
</protein>
<keyword evidence="1" id="KW-0812">Transmembrane</keyword>
<reference evidence="2 3" key="1">
    <citation type="journal article" date="2017" name="J. Antimicrob. Chemother.">
        <title>Characterization of the population structure, drug resistance mechanisms and plasmids of the community-associated Enterobacter cloacae complex in China.</title>
        <authorList>
            <person name="Zhou K."/>
            <person name="Yu W."/>
            <person name="Cao X."/>
            <person name="Shen P."/>
            <person name="Lu H."/>
            <person name="Luo Q."/>
            <person name="Rossen J.W.A."/>
            <person name="Xiao Y."/>
        </authorList>
    </citation>
    <scope>NUCLEOTIDE SEQUENCE [LARGE SCALE GENOMIC DNA]</scope>
    <source>
        <strain evidence="2 3">ECC904</strain>
    </source>
</reference>
<accession>A0A2J0PXM7</accession>